<dbReference type="KEGG" id="nall:PP769_12805"/>
<dbReference type="InterPro" id="IPR041255">
    <property type="entry name" value="LpxI_N"/>
</dbReference>
<dbReference type="RefSeq" id="WP_312640697.1">
    <property type="nucleotide sequence ID" value="NZ_CP116967.1"/>
</dbReference>
<evidence type="ECO:0000259" key="1">
    <source>
        <dbReference type="Pfam" id="PF06230"/>
    </source>
</evidence>
<dbReference type="AlphaFoldDB" id="A0AA96GBB7"/>
<name>A0AA96GBB7_9BACT</name>
<dbReference type="Pfam" id="PF06230">
    <property type="entry name" value="LpxI_C"/>
    <property type="match status" value="1"/>
</dbReference>
<dbReference type="PANTHER" id="PTHR39962:SF1">
    <property type="entry name" value="LPXI FAMILY PROTEIN"/>
    <property type="match status" value="1"/>
</dbReference>
<accession>A0AA96GBB7</accession>
<evidence type="ECO:0000313" key="4">
    <source>
        <dbReference type="Proteomes" id="UP001302719"/>
    </source>
</evidence>
<dbReference type="InterPro" id="IPR043167">
    <property type="entry name" value="LpxI_C_sf"/>
</dbReference>
<evidence type="ECO:0000313" key="3">
    <source>
        <dbReference type="EMBL" id="WNM56855.1"/>
    </source>
</evidence>
<protein>
    <submittedName>
        <fullName evidence="3">UDP-2,3-diacylglucosamine diphosphatase LpxI</fullName>
        <ecNumber evidence="3">3.6.1.54</ecNumber>
    </submittedName>
</protein>
<sequence>MISPEQGERIGLIAGNGRFPIIFADNVRRLGFSVSAIAHVGETLPELESHVDRIHWLKVGQFSKALAALKGDGIRQAVMLGGIHKTHVFTALRPDLRALAIFSRLKHWKDDAILRAVAGELEREGIEIRESTFGLEGILAKEGNLAHRKPTSKEWEDIQFGWDTLETLGKLDIGQCVLVKNRVIVAVEAVEGTDGTITRGGTLGGKGTVVVKRTKPHQDLRFDLPAVGPQTIQSMVAVKASVLAIEAGRTVVLDREEMSANARSANIAIVGIAPTGPLQHAASSDAPPR</sequence>
<dbReference type="InterPro" id="IPR053174">
    <property type="entry name" value="LpxI"/>
</dbReference>
<dbReference type="EMBL" id="CP116967">
    <property type="protein sequence ID" value="WNM56855.1"/>
    <property type="molecule type" value="Genomic_DNA"/>
</dbReference>
<dbReference type="Gene3D" id="3.40.50.20">
    <property type="match status" value="1"/>
</dbReference>
<dbReference type="PANTHER" id="PTHR39962">
    <property type="entry name" value="BLL4848 PROTEIN"/>
    <property type="match status" value="1"/>
</dbReference>
<evidence type="ECO:0000259" key="2">
    <source>
        <dbReference type="Pfam" id="PF17930"/>
    </source>
</evidence>
<dbReference type="InterPro" id="IPR010415">
    <property type="entry name" value="LpxI_C"/>
</dbReference>
<keyword evidence="4" id="KW-1185">Reference proteome</keyword>
<gene>
    <name evidence="3" type="primary">lpxI</name>
    <name evidence="3" type="ORF">PP769_12805</name>
</gene>
<feature type="domain" description="LpxI C-terminal" evidence="1">
    <location>
        <begin position="141"/>
        <end position="270"/>
    </location>
</feature>
<proteinExistence type="predicted"/>
<reference evidence="3 4" key="1">
    <citation type="submission" date="2023-01" db="EMBL/GenBank/DDBJ databases">
        <title>Cultivation and genomic characterization of new, ubiquitous marine nitrite-oxidizing bacteria from the Nitrospirales.</title>
        <authorList>
            <person name="Mueller A.J."/>
            <person name="Daebeler A."/>
            <person name="Herbold C.W."/>
            <person name="Kirkegaard R.H."/>
            <person name="Daims H."/>
        </authorList>
    </citation>
    <scope>NUCLEOTIDE SEQUENCE [LARGE SCALE GENOMIC DNA]</scope>
    <source>
        <strain evidence="3 4">VA</strain>
    </source>
</reference>
<keyword evidence="3" id="KW-0378">Hydrolase</keyword>
<dbReference type="Gene3D" id="3.40.140.80">
    <property type="match status" value="1"/>
</dbReference>
<dbReference type="Pfam" id="PF17930">
    <property type="entry name" value="LpxI_N"/>
    <property type="match status" value="1"/>
</dbReference>
<dbReference type="EC" id="3.6.1.54" evidence="3"/>
<feature type="domain" description="LpxI N-terminal" evidence="2">
    <location>
        <begin position="9"/>
        <end position="135"/>
    </location>
</feature>
<dbReference type="Proteomes" id="UP001302719">
    <property type="component" value="Chromosome"/>
</dbReference>
<dbReference type="GO" id="GO:0016787">
    <property type="term" value="F:hydrolase activity"/>
    <property type="evidence" value="ECO:0007669"/>
    <property type="project" value="UniProtKB-KW"/>
</dbReference>
<organism evidence="3 4">
    <name type="scientific">Candidatus Nitrospira allomarina</name>
    <dbReference type="NCBI Taxonomy" id="3020900"/>
    <lineage>
        <taxon>Bacteria</taxon>
        <taxon>Pseudomonadati</taxon>
        <taxon>Nitrospirota</taxon>
        <taxon>Nitrospiria</taxon>
        <taxon>Nitrospirales</taxon>
        <taxon>Nitrospiraceae</taxon>
        <taxon>Nitrospira</taxon>
    </lineage>
</organism>